<dbReference type="eggNOG" id="COG0318">
    <property type="taxonomic scope" value="Bacteria"/>
</dbReference>
<evidence type="ECO:0000256" key="7">
    <source>
        <dbReference type="ARBA" id="ARBA00069710"/>
    </source>
</evidence>
<comment type="caution">
    <text evidence="13">The sequence shown here is derived from an EMBL/GenBank/DDBJ whole genome shotgun (WGS) entry which is preliminary data.</text>
</comment>
<proteinExistence type="inferred from homology"/>
<evidence type="ECO:0000256" key="10">
    <source>
        <dbReference type="ARBA" id="ARBA00083882"/>
    </source>
</evidence>
<evidence type="ECO:0000256" key="9">
    <source>
        <dbReference type="ARBA" id="ARBA00080667"/>
    </source>
</evidence>
<gene>
    <name evidence="13" type="ORF">KEK_12313</name>
</gene>
<dbReference type="AlphaFoldDB" id="G7CKH0"/>
<dbReference type="Gene3D" id="3.40.50.12780">
    <property type="entry name" value="N-terminal domain of ligase-like"/>
    <property type="match status" value="1"/>
</dbReference>
<dbReference type="PATRIC" id="fig|1078020.3.peg.2418"/>
<evidence type="ECO:0000256" key="4">
    <source>
        <dbReference type="ARBA" id="ARBA00023098"/>
    </source>
</evidence>
<sequence>MDMMATIGVPPCATALTPTDFLRRSATIFPDRVAVIDGADRTSYIGWYHRVRRMAGLLRKCGVQQGDCVAVLAPNTSMLLDAHYGVPMAGAVLLTLNIRLTVEDLTYISRHAGAKAVLFDDSLAHIAAQLPIPIQLSATEYRRRVADAPEVEHQVDDELALLSLNYTSGTTGRPRGVMYHHRGAYLQALATAYHSGLSPQTVHLWTLPMFHCHGWSFTWSVTAAGGTHVCLPKVEPSAIWRHLHDDGVNSLNAAPTVLIDLASHHDARRVAHGVRVGTGGAPPSPTLLQRLSELGFDITHYYGLTETYGPAVICEFPAERADSPMIEQARFKARQGNCNIVGQPLRVVDDRGDDVPADATTMGEIVIRGNTVATGYYRDEEATREAFGSGWFRTGDLGVMHPDNYVELRDRAKDVIISGGENISSVEVEQVLDTHPAVRECAVVAGPHPRWGEVPVAFVDLEPGANATVEDLIAYARTRLPGFKTPKTVYIGPLPKTGTGKIQKFRLRDRARHGKYSSDV</sequence>
<reference evidence="13 14" key="1">
    <citation type="submission" date="2011-11" db="EMBL/GenBank/DDBJ databases">
        <authorList>
            <consortium name="Tuberculosis Structural Genomics Consortium"/>
            <person name="Ioerger T.R."/>
        </authorList>
    </citation>
    <scope>NUCLEOTIDE SEQUENCE [LARGE SCALE GENOMIC DNA]</scope>
    <source>
        <strain evidence="14">ATCC 19527 / DSM 44167 / CIP 105390 / JCM 6362 / NCTC 10409 / 316</strain>
    </source>
</reference>
<name>G7CKH0_MYCT3</name>
<dbReference type="PANTHER" id="PTHR43859:SF4">
    <property type="entry name" value="BUTANOATE--COA LIGASE AAE1-RELATED"/>
    <property type="match status" value="1"/>
</dbReference>
<evidence type="ECO:0000259" key="11">
    <source>
        <dbReference type="Pfam" id="PF00501"/>
    </source>
</evidence>
<keyword evidence="3" id="KW-0276">Fatty acid metabolism</keyword>
<evidence type="ECO:0000256" key="5">
    <source>
        <dbReference type="ARBA" id="ARBA00026121"/>
    </source>
</evidence>
<dbReference type="GO" id="GO:0004467">
    <property type="term" value="F:long-chain fatty acid-CoA ligase activity"/>
    <property type="evidence" value="ECO:0007669"/>
    <property type="project" value="UniProtKB-EC"/>
</dbReference>
<evidence type="ECO:0000256" key="8">
    <source>
        <dbReference type="ARBA" id="ARBA00076959"/>
    </source>
</evidence>
<comment type="similarity">
    <text evidence="1">Belongs to the ATP-dependent AMP-binding enzyme family.</text>
</comment>
<keyword evidence="2 13" id="KW-0436">Ligase</keyword>
<protein>
    <recommendedName>
        <fullName evidence="7">Long-chain-fatty-acid--CoA ligase FadD13</fullName>
        <ecNumber evidence="5">6.2.1.3</ecNumber>
    </recommendedName>
    <alternativeName>
        <fullName evidence="8">Fatty acyl-CoA ligase</fullName>
    </alternativeName>
    <alternativeName>
        <fullName evidence="10">Fatty acyl-CoA synthetase</fullName>
    </alternativeName>
    <alternativeName>
        <fullName evidence="9">Very-long-chain fatty-acyl-CoA synthetase</fullName>
    </alternativeName>
</protein>
<feature type="domain" description="AMP-dependent synthetase/ligase" evidence="11">
    <location>
        <begin position="23"/>
        <end position="377"/>
    </location>
</feature>
<dbReference type="Pfam" id="PF00501">
    <property type="entry name" value="AMP-binding"/>
    <property type="match status" value="1"/>
</dbReference>
<evidence type="ECO:0000313" key="13">
    <source>
        <dbReference type="EMBL" id="EHI11680.1"/>
    </source>
</evidence>
<dbReference type="InterPro" id="IPR025110">
    <property type="entry name" value="AMP-bd_C"/>
</dbReference>
<dbReference type="Pfam" id="PF13193">
    <property type="entry name" value="AMP-binding_C"/>
    <property type="match status" value="1"/>
</dbReference>
<evidence type="ECO:0000259" key="12">
    <source>
        <dbReference type="Pfam" id="PF13193"/>
    </source>
</evidence>
<dbReference type="EC" id="6.2.1.3" evidence="5"/>
<dbReference type="InterPro" id="IPR020845">
    <property type="entry name" value="AMP-binding_CS"/>
</dbReference>
<evidence type="ECO:0000256" key="1">
    <source>
        <dbReference type="ARBA" id="ARBA00006432"/>
    </source>
</evidence>
<evidence type="ECO:0000256" key="6">
    <source>
        <dbReference type="ARBA" id="ARBA00036813"/>
    </source>
</evidence>
<dbReference type="PANTHER" id="PTHR43859">
    <property type="entry name" value="ACYL-ACTIVATING ENZYME"/>
    <property type="match status" value="1"/>
</dbReference>
<evidence type="ECO:0000256" key="2">
    <source>
        <dbReference type="ARBA" id="ARBA00022598"/>
    </source>
</evidence>
<evidence type="ECO:0000313" key="14">
    <source>
        <dbReference type="Proteomes" id="UP000004915"/>
    </source>
</evidence>
<keyword evidence="14" id="KW-1185">Reference proteome</keyword>
<dbReference type="Proteomes" id="UP000004915">
    <property type="component" value="Unassembled WGS sequence"/>
</dbReference>
<keyword evidence="4" id="KW-0443">Lipid metabolism</keyword>
<comment type="catalytic activity">
    <reaction evidence="6">
        <text>a long-chain fatty acid + ATP + CoA = a long-chain fatty acyl-CoA + AMP + diphosphate</text>
        <dbReference type="Rhea" id="RHEA:15421"/>
        <dbReference type="ChEBI" id="CHEBI:30616"/>
        <dbReference type="ChEBI" id="CHEBI:33019"/>
        <dbReference type="ChEBI" id="CHEBI:57287"/>
        <dbReference type="ChEBI" id="CHEBI:57560"/>
        <dbReference type="ChEBI" id="CHEBI:83139"/>
        <dbReference type="ChEBI" id="CHEBI:456215"/>
        <dbReference type="EC" id="6.2.1.3"/>
    </reaction>
</comment>
<dbReference type="InterPro" id="IPR045851">
    <property type="entry name" value="AMP-bd_C_sf"/>
</dbReference>
<organism evidence="13 14">
    <name type="scientific">Mycolicibacterium thermoresistibile (strain ATCC 19527 / DSM 44167 / CIP 105390 / JCM 6362 / NCTC 10409 / 316)</name>
    <name type="common">Mycobacterium thermoresistibile</name>
    <dbReference type="NCBI Taxonomy" id="1078020"/>
    <lineage>
        <taxon>Bacteria</taxon>
        <taxon>Bacillati</taxon>
        <taxon>Actinomycetota</taxon>
        <taxon>Actinomycetes</taxon>
        <taxon>Mycobacteriales</taxon>
        <taxon>Mycobacteriaceae</taxon>
        <taxon>Mycolicibacterium</taxon>
    </lineage>
</organism>
<dbReference type="SUPFAM" id="SSF56801">
    <property type="entry name" value="Acetyl-CoA synthetase-like"/>
    <property type="match status" value="1"/>
</dbReference>
<dbReference type="Gene3D" id="3.30.300.30">
    <property type="match status" value="1"/>
</dbReference>
<evidence type="ECO:0000256" key="3">
    <source>
        <dbReference type="ARBA" id="ARBA00022832"/>
    </source>
</evidence>
<dbReference type="FunFam" id="3.30.300.30:FF:000008">
    <property type="entry name" value="2,3-dihydroxybenzoate-AMP ligase"/>
    <property type="match status" value="1"/>
</dbReference>
<feature type="domain" description="AMP-binding enzyme C-terminal" evidence="12">
    <location>
        <begin position="427"/>
        <end position="501"/>
    </location>
</feature>
<accession>G7CKH0</accession>
<dbReference type="PROSITE" id="PS00455">
    <property type="entry name" value="AMP_BINDING"/>
    <property type="match status" value="1"/>
</dbReference>
<dbReference type="EMBL" id="AGVE01000046">
    <property type="protein sequence ID" value="EHI11680.1"/>
    <property type="molecule type" value="Genomic_DNA"/>
</dbReference>
<dbReference type="InterPro" id="IPR042099">
    <property type="entry name" value="ANL_N_sf"/>
</dbReference>
<dbReference type="InterPro" id="IPR000873">
    <property type="entry name" value="AMP-dep_synth/lig_dom"/>
</dbReference>